<accession>A0A5C8HST8</accession>
<feature type="domain" description="TRAM" evidence="5">
    <location>
        <begin position="1"/>
        <end position="59"/>
    </location>
</feature>
<organism evidence="6 7">
    <name type="scientific">Microbacterium mitrae</name>
    <dbReference type="NCBI Taxonomy" id="664640"/>
    <lineage>
        <taxon>Bacteria</taxon>
        <taxon>Bacillati</taxon>
        <taxon>Actinomycetota</taxon>
        <taxon>Actinomycetes</taxon>
        <taxon>Micrococcales</taxon>
        <taxon>Microbacteriaceae</taxon>
        <taxon>Microbacterium</taxon>
    </lineage>
</organism>
<dbReference type="GO" id="GO:0070475">
    <property type="term" value="P:rRNA base methylation"/>
    <property type="evidence" value="ECO:0007669"/>
    <property type="project" value="TreeGrafter"/>
</dbReference>
<dbReference type="Pfam" id="PF05958">
    <property type="entry name" value="tRNA_U5-meth_tr"/>
    <property type="match status" value="1"/>
</dbReference>
<feature type="binding site" evidence="4">
    <location>
        <position position="292"/>
    </location>
    <ligand>
        <name>S-adenosyl-L-methionine</name>
        <dbReference type="ChEBI" id="CHEBI:59789"/>
    </ligand>
</feature>
<gene>
    <name evidence="6" type="ORF">FVP60_03925</name>
</gene>
<feature type="binding site" evidence="4">
    <location>
        <position position="238"/>
    </location>
    <ligand>
        <name>S-adenosyl-L-methionine</name>
        <dbReference type="ChEBI" id="CHEBI:59789"/>
    </ligand>
</feature>
<evidence type="ECO:0000256" key="4">
    <source>
        <dbReference type="PROSITE-ProRule" id="PRU01024"/>
    </source>
</evidence>
<evidence type="ECO:0000313" key="7">
    <source>
        <dbReference type="Proteomes" id="UP000321196"/>
    </source>
</evidence>
<protein>
    <submittedName>
        <fullName evidence="6">Class I SAM-dependent RNA methyltransferase</fullName>
    </submittedName>
</protein>
<dbReference type="InterPro" id="IPR012340">
    <property type="entry name" value="NA-bd_OB-fold"/>
</dbReference>
<feature type="binding site" evidence="4">
    <location>
        <position position="345"/>
    </location>
    <ligand>
        <name>S-adenosyl-L-methionine</name>
        <dbReference type="ChEBI" id="CHEBI:59789"/>
    </ligand>
</feature>
<dbReference type="Gene3D" id="2.40.50.1070">
    <property type="match status" value="1"/>
</dbReference>
<evidence type="ECO:0000313" key="6">
    <source>
        <dbReference type="EMBL" id="TXK06123.1"/>
    </source>
</evidence>
<evidence type="ECO:0000259" key="5">
    <source>
        <dbReference type="PROSITE" id="PS50926"/>
    </source>
</evidence>
<dbReference type="RefSeq" id="WP_147824932.1">
    <property type="nucleotide sequence ID" value="NZ_BAAARG010000001.1"/>
</dbReference>
<dbReference type="PROSITE" id="PS01231">
    <property type="entry name" value="TRMA_2"/>
    <property type="match status" value="1"/>
</dbReference>
<dbReference type="OrthoDB" id="9804590at2"/>
<dbReference type="SUPFAM" id="SSF53335">
    <property type="entry name" value="S-adenosyl-L-methionine-dependent methyltransferases"/>
    <property type="match status" value="1"/>
</dbReference>
<name>A0A5C8HST8_9MICO</name>
<dbReference type="PROSITE" id="PS50926">
    <property type="entry name" value="TRAM"/>
    <property type="match status" value="1"/>
</dbReference>
<evidence type="ECO:0000256" key="2">
    <source>
        <dbReference type="ARBA" id="ARBA00022679"/>
    </source>
</evidence>
<sequence length="415" mass="45126">MHAPHELDLTISDVAHGGIFVARHEGRVIFVSDAIPGETVRARVSDDSKSSFWRAETVEVLDASPERQAHVWAAADVSVAPALRPGGAEFGHIKLAHQRDLKTKVLRDSLARFAKIDSDVRVKGVGGQTDGTRWRTRVSLHVDDAGRIGPFAARSHRIIEVNDLPLATAAVERAADKLYGDNADRIDLIQAADGHVRVLNRTLDERGQPVERQASKREVLTERVGEREFRVDADGFWQVHHDAATTLDGAVRRALAGVDVDPNAWHLDLYGGVGLFAATIAELGGTRVTSVESNARATEHAGENLSEWIGARAETARVDRYTRSLLSGASERERARLRDGVVVIDPPRAGAGKNVVSDLATLAPRAIVYVACDPVALARDLGTFAERGYELANIQAFDLFPHSHHLETVALLQQA</sequence>
<dbReference type="InterPro" id="IPR010280">
    <property type="entry name" value="U5_MeTrfase_fam"/>
</dbReference>
<comment type="caution">
    <text evidence="6">The sequence shown here is derived from an EMBL/GenBank/DDBJ whole genome shotgun (WGS) entry which is preliminary data.</text>
</comment>
<feature type="binding site" evidence="4">
    <location>
        <position position="270"/>
    </location>
    <ligand>
        <name>S-adenosyl-L-methionine</name>
        <dbReference type="ChEBI" id="CHEBI:59789"/>
    </ligand>
</feature>
<keyword evidence="3 4" id="KW-0949">S-adenosyl-L-methionine</keyword>
<feature type="active site" description="Nucleophile" evidence="4">
    <location>
        <position position="372"/>
    </location>
</feature>
<keyword evidence="7" id="KW-1185">Reference proteome</keyword>
<dbReference type="Pfam" id="PF01938">
    <property type="entry name" value="TRAM"/>
    <property type="match status" value="1"/>
</dbReference>
<comment type="similarity">
    <text evidence="4">Belongs to the class I-like SAM-binding methyltransferase superfamily. RNA M5U methyltransferase family.</text>
</comment>
<keyword evidence="1 4" id="KW-0489">Methyltransferase</keyword>
<evidence type="ECO:0000256" key="1">
    <source>
        <dbReference type="ARBA" id="ARBA00022603"/>
    </source>
</evidence>
<dbReference type="InterPro" id="IPR030391">
    <property type="entry name" value="MeTrfase_TrmA_CS"/>
</dbReference>
<dbReference type="InterPro" id="IPR002792">
    <property type="entry name" value="TRAM_dom"/>
</dbReference>
<dbReference type="PROSITE" id="PS51687">
    <property type="entry name" value="SAM_MT_RNA_M5U"/>
    <property type="match status" value="1"/>
</dbReference>
<dbReference type="CDD" id="cd02440">
    <property type="entry name" value="AdoMet_MTases"/>
    <property type="match status" value="1"/>
</dbReference>
<keyword evidence="2 4" id="KW-0808">Transferase</keyword>
<dbReference type="PANTHER" id="PTHR11061:SF30">
    <property type="entry name" value="TRNA (URACIL(54)-C(5))-METHYLTRANSFERASE"/>
    <property type="match status" value="1"/>
</dbReference>
<dbReference type="SUPFAM" id="SSF50249">
    <property type="entry name" value="Nucleic acid-binding proteins"/>
    <property type="match status" value="1"/>
</dbReference>
<proteinExistence type="inferred from homology"/>
<evidence type="ECO:0000256" key="3">
    <source>
        <dbReference type="ARBA" id="ARBA00022691"/>
    </source>
</evidence>
<reference evidence="6 7" key="1">
    <citation type="submission" date="2019-08" db="EMBL/GenBank/DDBJ databases">
        <authorList>
            <person name="Dong K."/>
        </authorList>
    </citation>
    <scope>NUCLEOTIDE SEQUENCE [LARGE SCALE GENOMIC DNA]</scope>
    <source>
        <strain evidence="6 7">M4-8</strain>
    </source>
</reference>
<dbReference type="AlphaFoldDB" id="A0A5C8HST8"/>
<dbReference type="Gene3D" id="3.40.50.150">
    <property type="entry name" value="Vaccinia Virus protein VP39"/>
    <property type="match status" value="2"/>
</dbReference>
<dbReference type="GO" id="GO:0070041">
    <property type="term" value="F:rRNA (uridine-C5-)-methyltransferase activity"/>
    <property type="evidence" value="ECO:0007669"/>
    <property type="project" value="TreeGrafter"/>
</dbReference>
<dbReference type="Gene3D" id="2.40.50.140">
    <property type="entry name" value="Nucleic acid-binding proteins"/>
    <property type="match status" value="1"/>
</dbReference>
<dbReference type="EMBL" id="VRSW01000001">
    <property type="protein sequence ID" value="TXK06123.1"/>
    <property type="molecule type" value="Genomic_DNA"/>
</dbReference>
<dbReference type="InterPro" id="IPR029063">
    <property type="entry name" value="SAM-dependent_MTases_sf"/>
</dbReference>
<dbReference type="PANTHER" id="PTHR11061">
    <property type="entry name" value="RNA M5U METHYLTRANSFERASE"/>
    <property type="match status" value="1"/>
</dbReference>
<dbReference type="Proteomes" id="UP000321196">
    <property type="component" value="Unassembled WGS sequence"/>
</dbReference>